<dbReference type="InterPro" id="IPR026907">
    <property type="entry name" value="GCIP-like"/>
</dbReference>
<evidence type="ECO:0000313" key="2">
    <source>
        <dbReference type="EMBL" id="ORZ26157.1"/>
    </source>
</evidence>
<keyword evidence="3" id="KW-1185">Reference proteome</keyword>
<comment type="caution">
    <text evidence="2">The sequence shown here is derived from an EMBL/GenBank/DDBJ whole genome shotgun (WGS) entry which is preliminary data.</text>
</comment>
<dbReference type="Proteomes" id="UP000193560">
    <property type="component" value="Unassembled WGS sequence"/>
</dbReference>
<dbReference type="Gene3D" id="1.20.1410.10">
    <property type="entry name" value="I/LWEQ domain"/>
    <property type="match status" value="1"/>
</dbReference>
<dbReference type="STRING" id="90262.A0A1X2J2S0"/>
<dbReference type="PANTHER" id="PTHR15492">
    <property type="entry name" value="CYCLIN D1-BINDING PROTEIN 1"/>
    <property type="match status" value="1"/>
</dbReference>
<dbReference type="AlphaFoldDB" id="A0A1X2J2S0"/>
<evidence type="ECO:0000313" key="3">
    <source>
        <dbReference type="Proteomes" id="UP000193560"/>
    </source>
</evidence>
<dbReference type="OrthoDB" id="41588at2759"/>
<dbReference type="Gene3D" id="1.20.1420.10">
    <property type="entry name" value="Talin, central domain"/>
    <property type="match status" value="1"/>
</dbReference>
<dbReference type="InterPro" id="IPR049317">
    <property type="entry name" value="GCIP-like_N"/>
</dbReference>
<evidence type="ECO:0000259" key="1">
    <source>
        <dbReference type="Pfam" id="PF13324"/>
    </source>
</evidence>
<organism evidence="2 3">
    <name type="scientific">Absidia repens</name>
    <dbReference type="NCBI Taxonomy" id="90262"/>
    <lineage>
        <taxon>Eukaryota</taxon>
        <taxon>Fungi</taxon>
        <taxon>Fungi incertae sedis</taxon>
        <taxon>Mucoromycota</taxon>
        <taxon>Mucoromycotina</taxon>
        <taxon>Mucoromycetes</taxon>
        <taxon>Mucorales</taxon>
        <taxon>Cunninghamellaceae</taxon>
        <taxon>Absidia</taxon>
    </lineage>
</organism>
<gene>
    <name evidence="2" type="ORF">BCR42DRAFT_20719</name>
</gene>
<protein>
    <submittedName>
        <fullName evidence="2">Grap2 and cyclin-D-interacting-domain-containing protein</fullName>
    </submittedName>
</protein>
<dbReference type="GO" id="GO:0005634">
    <property type="term" value="C:nucleus"/>
    <property type="evidence" value="ECO:0007669"/>
    <property type="project" value="TreeGrafter"/>
</dbReference>
<name>A0A1X2J2S0_9FUNG</name>
<accession>A0A1X2J2S0</accession>
<reference evidence="2 3" key="1">
    <citation type="submission" date="2016-07" db="EMBL/GenBank/DDBJ databases">
        <title>Pervasive Adenine N6-methylation of Active Genes in Fungi.</title>
        <authorList>
            <consortium name="DOE Joint Genome Institute"/>
            <person name="Mondo S.J."/>
            <person name="Dannebaum R.O."/>
            <person name="Kuo R.C."/>
            <person name="Labutti K."/>
            <person name="Haridas S."/>
            <person name="Kuo A."/>
            <person name="Salamov A."/>
            <person name="Ahrendt S.R."/>
            <person name="Lipzen A."/>
            <person name="Sullivan W."/>
            <person name="Andreopoulos W.B."/>
            <person name="Clum A."/>
            <person name="Lindquist E."/>
            <person name="Daum C."/>
            <person name="Ramamoorthy G.K."/>
            <person name="Gryganskyi A."/>
            <person name="Culley D."/>
            <person name="Magnuson J.K."/>
            <person name="James T.Y."/>
            <person name="O'Malley M.A."/>
            <person name="Stajich J.E."/>
            <person name="Spatafora J.W."/>
            <person name="Visel A."/>
            <person name="Grigoriev I.V."/>
        </authorList>
    </citation>
    <scope>NUCLEOTIDE SEQUENCE [LARGE SCALE GENOMIC DNA]</scope>
    <source>
        <strain evidence="2 3">NRRL 1336</strain>
    </source>
</reference>
<dbReference type="PANTHER" id="PTHR15492:SF1">
    <property type="entry name" value="CYCLIN-D1-BINDING PROTEIN 1"/>
    <property type="match status" value="1"/>
</dbReference>
<feature type="domain" description="Cyclin-D1-binding protein 1-like N-terminal" evidence="1">
    <location>
        <begin position="50"/>
        <end position="194"/>
    </location>
</feature>
<proteinExistence type="predicted"/>
<dbReference type="Pfam" id="PF13324">
    <property type="entry name" value="GCIP_N"/>
    <property type="match status" value="1"/>
</dbReference>
<sequence>MLTSNLKELHDKDQQQLEQAMIGCQINNPAPESEQNQDDFFDQAKLQDKMQKLCMILSHDATKLTLACKPPRKPEDASKMIDEMSNTLYRIVGFYYDIPSNHGNTPTSINTFRKAYRSMVDGLLRGTISLLISFMDKSAAPTHSSPFMLSTAALWETCKSASSLPSDNQQAVANEWKLLMETLADAKNETDNMKSSADDHDNVATAAIDDDFFDDEMDLDLEVDPVVAKKCVSLVGLTQLLFQKIQKRCIFSDALMLEGEEVMELVDVMVSKAYDLDPEDMVPVMQDYVNKVDGLIQVALSASGQENDVVWFKMCATKLSTIIA</sequence>
<dbReference type="EMBL" id="MCGE01000001">
    <property type="protein sequence ID" value="ORZ26157.1"/>
    <property type="molecule type" value="Genomic_DNA"/>
</dbReference>